<keyword evidence="1" id="KW-1133">Transmembrane helix</keyword>
<feature type="transmembrane region" description="Helical" evidence="1">
    <location>
        <begin position="217"/>
        <end position="235"/>
    </location>
</feature>
<keyword evidence="3" id="KW-1185">Reference proteome</keyword>
<protein>
    <submittedName>
        <fullName evidence="2">DUF3169 family protein</fullName>
    </submittedName>
</protein>
<keyword evidence="1" id="KW-0472">Membrane</keyword>
<organism evidence="2 3">
    <name type="scientific">Helcococcus ovis</name>
    <dbReference type="NCBI Taxonomy" id="72026"/>
    <lineage>
        <taxon>Bacteria</taxon>
        <taxon>Bacillati</taxon>
        <taxon>Bacillota</taxon>
        <taxon>Tissierellia</taxon>
        <taxon>Tissierellales</taxon>
        <taxon>Peptoniphilaceae</taxon>
        <taxon>Helcococcus</taxon>
    </lineage>
</organism>
<feature type="transmembrane region" description="Helical" evidence="1">
    <location>
        <begin position="64"/>
        <end position="85"/>
    </location>
</feature>
<dbReference type="OrthoDB" id="1777828at2"/>
<keyword evidence="1" id="KW-0812">Transmembrane</keyword>
<accession>A0A4R9C0N7</accession>
<dbReference type="Proteomes" id="UP000297454">
    <property type="component" value="Unassembled WGS sequence"/>
</dbReference>
<name>A0A4R9C0N7_9FIRM</name>
<feature type="transmembrane region" description="Helical" evidence="1">
    <location>
        <begin position="12"/>
        <end position="38"/>
    </location>
</feature>
<comment type="caution">
    <text evidence="2">The sequence shown here is derived from an EMBL/GenBank/DDBJ whole genome shotgun (WGS) entry which is preliminary data.</text>
</comment>
<reference evidence="2 3" key="1">
    <citation type="submission" date="2019-01" db="EMBL/GenBank/DDBJ databases">
        <title>Draft Genome Sequences of Helcococcus ovis Strains Isolated from the Uterus and Vagina of Dairy Cows with Metritis.</title>
        <authorList>
            <person name="Cunha F."/>
            <person name="Jeon S.J."/>
            <person name="Kutzer P."/>
            <person name="Galvao K.N."/>
        </authorList>
    </citation>
    <scope>NUCLEOTIDE SEQUENCE [LARGE SCALE GENOMIC DNA]</scope>
    <source>
        <strain evidence="2 3">KG-37</strain>
    </source>
</reference>
<dbReference type="Pfam" id="PF11368">
    <property type="entry name" value="DUF3169"/>
    <property type="match status" value="1"/>
</dbReference>
<gene>
    <name evidence="2" type="ORF">EQF91_05695</name>
</gene>
<sequence>MRRKIMKIKNKILKFILIFLISLLIGFLIGFSIGYIIYGLKIKSEIFIKFSNLMNKIPETIKSYGFYIISILLSIELFLGELFIYKIKILGNEIIKGIEDDNEADIKELKLSRYGAISISIISIVSVLIILIYAVSYTNINIKTINLSVWFLLSIIFVISSFYEAIYLMRFVNLVIKVYPDRYGDPSSLKFTEQWVESCDEAEKAIIYRAAFKSYTFIQKLIEFLLITLLITHIIFNTGILPIIICGIISICANLTYQIEAYKLSKKGKIQ</sequence>
<evidence type="ECO:0000313" key="2">
    <source>
        <dbReference type="EMBL" id="TFF65479.1"/>
    </source>
</evidence>
<feature type="transmembrane region" description="Helical" evidence="1">
    <location>
        <begin position="241"/>
        <end position="259"/>
    </location>
</feature>
<evidence type="ECO:0000313" key="3">
    <source>
        <dbReference type="Proteomes" id="UP000297454"/>
    </source>
</evidence>
<feature type="transmembrane region" description="Helical" evidence="1">
    <location>
        <begin position="147"/>
        <end position="169"/>
    </location>
</feature>
<evidence type="ECO:0000256" key="1">
    <source>
        <dbReference type="SAM" id="Phobius"/>
    </source>
</evidence>
<dbReference type="InterPro" id="IPR021509">
    <property type="entry name" value="DUF3169"/>
</dbReference>
<proteinExistence type="predicted"/>
<feature type="transmembrane region" description="Helical" evidence="1">
    <location>
        <begin position="114"/>
        <end position="135"/>
    </location>
</feature>
<dbReference type="AlphaFoldDB" id="A0A4R9C0N7"/>
<dbReference type="EMBL" id="SCFR01000019">
    <property type="protein sequence ID" value="TFF65479.1"/>
    <property type="molecule type" value="Genomic_DNA"/>
</dbReference>